<organism evidence="9 10">
    <name type="scientific">Gimesia algae</name>
    <dbReference type="NCBI Taxonomy" id="2527971"/>
    <lineage>
        <taxon>Bacteria</taxon>
        <taxon>Pseudomonadati</taxon>
        <taxon>Planctomycetota</taxon>
        <taxon>Planctomycetia</taxon>
        <taxon>Planctomycetales</taxon>
        <taxon>Planctomycetaceae</taxon>
        <taxon>Gimesia</taxon>
    </lineage>
</organism>
<dbReference type="GO" id="GO:0005886">
    <property type="term" value="C:plasma membrane"/>
    <property type="evidence" value="ECO:0007669"/>
    <property type="project" value="UniProtKB-SubCell"/>
</dbReference>
<evidence type="ECO:0000313" key="9">
    <source>
        <dbReference type="EMBL" id="QDT93665.1"/>
    </source>
</evidence>
<keyword evidence="6" id="KW-0653">Protein transport</keyword>
<dbReference type="InterPro" id="IPR050790">
    <property type="entry name" value="ExbB/TolQ_transport"/>
</dbReference>
<evidence type="ECO:0000313" key="10">
    <source>
        <dbReference type="Proteomes" id="UP000316855"/>
    </source>
</evidence>
<dbReference type="GO" id="GO:0017038">
    <property type="term" value="P:protein import"/>
    <property type="evidence" value="ECO:0007669"/>
    <property type="project" value="TreeGrafter"/>
</dbReference>
<dbReference type="InterPro" id="IPR002898">
    <property type="entry name" value="MotA_ExbB_proton_chnl"/>
</dbReference>
<evidence type="ECO:0000256" key="1">
    <source>
        <dbReference type="ARBA" id="ARBA00004651"/>
    </source>
</evidence>
<name>A0A517VL35_9PLAN</name>
<evidence type="ECO:0000256" key="3">
    <source>
        <dbReference type="ARBA" id="ARBA00022692"/>
    </source>
</evidence>
<dbReference type="AlphaFoldDB" id="A0A517VL35"/>
<accession>A0A517VL35</accession>
<comment type="similarity">
    <text evidence="6">Belongs to the exbB/tolQ family.</text>
</comment>
<dbReference type="Pfam" id="PF01618">
    <property type="entry name" value="MotA_ExbB"/>
    <property type="match status" value="1"/>
</dbReference>
<feature type="transmembrane region" description="Helical" evidence="7">
    <location>
        <begin position="37"/>
        <end position="57"/>
    </location>
</feature>
<evidence type="ECO:0000256" key="2">
    <source>
        <dbReference type="ARBA" id="ARBA00022475"/>
    </source>
</evidence>
<proteinExistence type="inferred from homology"/>
<feature type="transmembrane region" description="Helical" evidence="7">
    <location>
        <begin position="183"/>
        <end position="206"/>
    </location>
</feature>
<dbReference type="PANTHER" id="PTHR30625:SF11">
    <property type="entry name" value="MOTA_TOLQ_EXBB PROTON CHANNEL DOMAIN-CONTAINING PROTEIN"/>
    <property type="match status" value="1"/>
</dbReference>
<reference evidence="9 10" key="1">
    <citation type="submission" date="2019-02" db="EMBL/GenBank/DDBJ databases">
        <title>Deep-cultivation of Planctomycetes and their phenomic and genomic characterization uncovers novel biology.</title>
        <authorList>
            <person name="Wiegand S."/>
            <person name="Jogler M."/>
            <person name="Boedeker C."/>
            <person name="Pinto D."/>
            <person name="Vollmers J."/>
            <person name="Rivas-Marin E."/>
            <person name="Kohn T."/>
            <person name="Peeters S.H."/>
            <person name="Heuer A."/>
            <person name="Rast P."/>
            <person name="Oberbeckmann S."/>
            <person name="Bunk B."/>
            <person name="Jeske O."/>
            <person name="Meyerdierks A."/>
            <person name="Storesund J.E."/>
            <person name="Kallscheuer N."/>
            <person name="Luecker S."/>
            <person name="Lage O.M."/>
            <person name="Pohl T."/>
            <person name="Merkel B.J."/>
            <person name="Hornburger P."/>
            <person name="Mueller R.-W."/>
            <person name="Bruemmer F."/>
            <person name="Labrenz M."/>
            <person name="Spormann A.M."/>
            <person name="Op den Camp H."/>
            <person name="Overmann J."/>
            <person name="Amann R."/>
            <person name="Jetten M.S.M."/>
            <person name="Mascher T."/>
            <person name="Medema M.H."/>
            <person name="Devos D.P."/>
            <person name="Kaster A.-K."/>
            <person name="Ovreas L."/>
            <person name="Rohde M."/>
            <person name="Galperin M.Y."/>
            <person name="Jogler C."/>
        </authorList>
    </citation>
    <scope>NUCLEOTIDE SEQUENCE [LARGE SCALE GENOMIC DNA]</scope>
    <source>
        <strain evidence="9 10">Pan161</strain>
    </source>
</reference>
<comment type="subcellular location">
    <subcellularLocation>
        <location evidence="1">Cell membrane</location>
        <topology evidence="1">Multi-pass membrane protein</topology>
    </subcellularLocation>
    <subcellularLocation>
        <location evidence="6">Membrane</location>
        <topology evidence="6">Multi-pass membrane protein</topology>
    </subcellularLocation>
</comment>
<sequence length="288" mass="32403">MQHRANETSTQRLSWVKQDIEQRLLFKGGRHTRVNNVLSALLGVLITILVYSCLYPFPHSSITVMFTQRGPIPYFIVFFSAWSLSILFFKWRKLRYQQSSLKIIVVPPEHDFILSSATVDQVMDEIQSAVDDPKQFVLFNRIVVALSNLRNLGRVTDVDDILRSQADTDVSSMDTSYSLLSGFVWAIPVLGFIGTVIGLSDAIGGFGSVLRSAEDMDKVKAALQDVTAGLATAFETTLEALVAALVIQLLITFIRKSEEEFLDQCSEYCTQYIVNKLRIMPYETDSVR</sequence>
<dbReference type="EMBL" id="CP036343">
    <property type="protein sequence ID" value="QDT93665.1"/>
    <property type="molecule type" value="Genomic_DNA"/>
</dbReference>
<keyword evidence="10" id="KW-1185">Reference proteome</keyword>
<protein>
    <submittedName>
        <fullName evidence="9">MotA/TolQ/ExbB proton channel family protein</fullName>
    </submittedName>
</protein>
<evidence type="ECO:0000259" key="8">
    <source>
        <dbReference type="Pfam" id="PF01618"/>
    </source>
</evidence>
<evidence type="ECO:0000256" key="7">
    <source>
        <dbReference type="SAM" id="Phobius"/>
    </source>
</evidence>
<keyword evidence="4 7" id="KW-1133">Transmembrane helix</keyword>
<dbReference type="KEGG" id="gax:Pan161_53470"/>
<keyword evidence="3 7" id="KW-0812">Transmembrane</keyword>
<evidence type="ECO:0000256" key="6">
    <source>
        <dbReference type="RuleBase" id="RU004057"/>
    </source>
</evidence>
<dbReference type="Proteomes" id="UP000316855">
    <property type="component" value="Chromosome"/>
</dbReference>
<dbReference type="PANTHER" id="PTHR30625">
    <property type="entry name" value="PROTEIN TOLQ"/>
    <property type="match status" value="1"/>
</dbReference>
<evidence type="ECO:0000256" key="5">
    <source>
        <dbReference type="ARBA" id="ARBA00023136"/>
    </source>
</evidence>
<dbReference type="RefSeq" id="WP_232103501.1">
    <property type="nucleotide sequence ID" value="NZ_CP036343.1"/>
</dbReference>
<keyword evidence="6" id="KW-0813">Transport</keyword>
<feature type="domain" description="MotA/TolQ/ExbB proton channel" evidence="8">
    <location>
        <begin position="154"/>
        <end position="263"/>
    </location>
</feature>
<evidence type="ECO:0000256" key="4">
    <source>
        <dbReference type="ARBA" id="ARBA00022989"/>
    </source>
</evidence>
<keyword evidence="5 7" id="KW-0472">Membrane</keyword>
<feature type="transmembrane region" description="Helical" evidence="7">
    <location>
        <begin position="72"/>
        <end position="89"/>
    </location>
</feature>
<feature type="transmembrane region" description="Helical" evidence="7">
    <location>
        <begin position="226"/>
        <end position="251"/>
    </location>
</feature>
<gene>
    <name evidence="9" type="ORF">Pan161_53470</name>
</gene>
<keyword evidence="2" id="KW-1003">Cell membrane</keyword>